<dbReference type="Gene3D" id="3.90.79.10">
    <property type="entry name" value="Nucleoside Triphosphate Pyrophosphohydrolase"/>
    <property type="match status" value="1"/>
</dbReference>
<dbReference type="PROSITE" id="PS51462">
    <property type="entry name" value="NUDIX"/>
    <property type="match status" value="1"/>
</dbReference>
<dbReference type="CDD" id="cd18870">
    <property type="entry name" value="NUDIX_AcylCoAdiphos_Nudt19"/>
    <property type="match status" value="1"/>
</dbReference>
<comment type="caution">
    <text evidence="8">The sequence shown here is derived from an EMBL/GenBank/DDBJ whole genome shotgun (WGS) entry which is preliminary data.</text>
</comment>
<feature type="domain" description="Nudix hydrolase" evidence="7">
    <location>
        <begin position="1"/>
        <end position="202"/>
    </location>
</feature>
<keyword evidence="5" id="KW-0460">Magnesium</keyword>
<evidence type="ECO:0000313" key="8">
    <source>
        <dbReference type="EMBL" id="NNG38047.1"/>
    </source>
</evidence>
<dbReference type="EMBL" id="JABENB010000001">
    <property type="protein sequence ID" value="NNG38047.1"/>
    <property type="molecule type" value="Genomic_DNA"/>
</dbReference>
<protein>
    <submittedName>
        <fullName evidence="8">NUDIX domain-containing protein</fullName>
    </submittedName>
</protein>
<comment type="cofactor">
    <cofactor evidence="1">
        <name>Mn(2+)</name>
        <dbReference type="ChEBI" id="CHEBI:29035"/>
    </cofactor>
</comment>
<comment type="cofactor">
    <cofactor evidence="2">
        <name>Mg(2+)</name>
        <dbReference type="ChEBI" id="CHEBI:18420"/>
    </cofactor>
</comment>
<keyword evidence="3" id="KW-0479">Metal-binding</keyword>
<dbReference type="InterPro" id="IPR015797">
    <property type="entry name" value="NUDIX_hydrolase-like_dom_sf"/>
</dbReference>
<dbReference type="Proteomes" id="UP000557772">
    <property type="component" value="Unassembled WGS sequence"/>
</dbReference>
<evidence type="ECO:0000256" key="4">
    <source>
        <dbReference type="ARBA" id="ARBA00022801"/>
    </source>
</evidence>
<dbReference type="InterPro" id="IPR039121">
    <property type="entry name" value="NUDT19"/>
</dbReference>
<dbReference type="InterPro" id="IPR000086">
    <property type="entry name" value="NUDIX_hydrolase_dom"/>
</dbReference>
<evidence type="ECO:0000256" key="3">
    <source>
        <dbReference type="ARBA" id="ARBA00022723"/>
    </source>
</evidence>
<evidence type="ECO:0000256" key="1">
    <source>
        <dbReference type="ARBA" id="ARBA00001936"/>
    </source>
</evidence>
<keyword evidence="9" id="KW-1185">Reference proteome</keyword>
<dbReference type="PANTHER" id="PTHR12318:SF0">
    <property type="entry name" value="ACYL-COENZYME A DIPHOSPHATASE NUDT19"/>
    <property type="match status" value="1"/>
</dbReference>
<dbReference type="PANTHER" id="PTHR12318">
    <property type="entry name" value="TESTOSTERONE-REGULATED PROTEIN RP2"/>
    <property type="match status" value="1"/>
</dbReference>
<evidence type="ECO:0000313" key="9">
    <source>
        <dbReference type="Proteomes" id="UP000557772"/>
    </source>
</evidence>
<dbReference type="GO" id="GO:0046872">
    <property type="term" value="F:metal ion binding"/>
    <property type="evidence" value="ECO:0007669"/>
    <property type="project" value="UniProtKB-KW"/>
</dbReference>
<evidence type="ECO:0000256" key="5">
    <source>
        <dbReference type="ARBA" id="ARBA00022842"/>
    </source>
</evidence>
<keyword evidence="6" id="KW-0464">Manganese</keyword>
<evidence type="ECO:0000256" key="6">
    <source>
        <dbReference type="ARBA" id="ARBA00023211"/>
    </source>
</evidence>
<reference evidence="8 9" key="1">
    <citation type="submission" date="2020-05" db="EMBL/GenBank/DDBJ databases">
        <title>Flexivirga sp. ID2601S isolated from air conditioner.</title>
        <authorList>
            <person name="Kim D.H."/>
        </authorList>
    </citation>
    <scope>NUCLEOTIDE SEQUENCE [LARGE SCALE GENOMIC DNA]</scope>
    <source>
        <strain evidence="8 9">ID2601S</strain>
    </source>
</reference>
<evidence type="ECO:0000259" key="7">
    <source>
        <dbReference type="PROSITE" id="PS51462"/>
    </source>
</evidence>
<gene>
    <name evidence="8" type="ORF">HJ588_01985</name>
</gene>
<keyword evidence="4" id="KW-0378">Hydrolase</keyword>
<sequence>MAATVMLLRESASGPEVFMLRRVPSMAFAPSVWVFPGGGVDPRDEGGDIPWAGPSPAQWAALTGLSEGVARATVIAAVREVFEECGVLLAGPSADTVVADVSGDDWHADREALLDRSLSFAELLTRRRLVLRSDLLALQDHWVTPEMEPKRYDTWFFAARLPERQAADDRTTEADRTEWVRPAAALEQVGAGAARMMPPTIVQLRRLGAFADIGAAMVNRPDLVAVMPEPAQAGDAMVLRATLND</sequence>
<dbReference type="AlphaFoldDB" id="A0A849ADR1"/>
<name>A0A849ADR1_9MICO</name>
<dbReference type="SUPFAM" id="SSF55811">
    <property type="entry name" value="Nudix"/>
    <property type="match status" value="1"/>
</dbReference>
<evidence type="ECO:0000256" key="2">
    <source>
        <dbReference type="ARBA" id="ARBA00001946"/>
    </source>
</evidence>
<proteinExistence type="predicted"/>
<dbReference type="GO" id="GO:0016818">
    <property type="term" value="F:hydrolase activity, acting on acid anhydrides, in phosphorus-containing anhydrides"/>
    <property type="evidence" value="ECO:0007669"/>
    <property type="project" value="InterPro"/>
</dbReference>
<accession>A0A849ADR1</accession>
<organism evidence="8 9">
    <name type="scientific">Flexivirga aerilata</name>
    <dbReference type="NCBI Taxonomy" id="1656889"/>
    <lineage>
        <taxon>Bacteria</taxon>
        <taxon>Bacillati</taxon>
        <taxon>Actinomycetota</taxon>
        <taxon>Actinomycetes</taxon>
        <taxon>Micrococcales</taxon>
        <taxon>Dermacoccaceae</taxon>
        <taxon>Flexivirga</taxon>
    </lineage>
</organism>